<comment type="caution">
    <text evidence="12">The sequence shown here is derived from an EMBL/GenBank/DDBJ whole genome shotgun (WGS) entry which is preliminary data.</text>
</comment>
<dbReference type="PANTHER" id="PTHR35091">
    <property type="entry name" value="FLAGELLAR PROTEIN FLIL"/>
    <property type="match status" value="1"/>
</dbReference>
<comment type="function">
    <text evidence="1 10">Controls the rotational direction of flagella during chemotaxis.</text>
</comment>
<sequence length="215" mass="22963">MSAAPAAAPAEGEAPKKGSKKLIIIGAAVAVLLAGGGGAFFMMKKKADAEAAAAAEGEDGDAEHAAPAKQAKKPEHGKDEHKGPPTFVPLDPFIVNLADKEGERFAQIGVSLQVDDAKIGEEMKGYMPAIRNSVLLILSHKTSAELLSIEGKQKLAEEIRRDAARAMGYEIEDPEDEEAAAKAEEDAPKKKKKKKKKVESYNPIVHVHYSNFIIQ</sequence>
<dbReference type="EMBL" id="SNXW01000001">
    <property type="protein sequence ID" value="TDP87894.1"/>
    <property type="molecule type" value="Genomic_DNA"/>
</dbReference>
<evidence type="ECO:0000256" key="5">
    <source>
        <dbReference type="ARBA" id="ARBA00022500"/>
    </source>
</evidence>
<name>A0A4R6RMT4_9BURK</name>
<feature type="compositionally biased region" description="Basic and acidic residues" evidence="11">
    <location>
        <begin position="62"/>
        <end position="83"/>
    </location>
</feature>
<keyword evidence="12" id="KW-0966">Cell projection</keyword>
<evidence type="ECO:0000256" key="7">
    <source>
        <dbReference type="ARBA" id="ARBA00022779"/>
    </source>
</evidence>
<feature type="transmembrane region" description="Helical" evidence="10">
    <location>
        <begin position="22"/>
        <end position="42"/>
    </location>
</feature>
<keyword evidence="8 10" id="KW-1133">Transmembrane helix</keyword>
<keyword evidence="12" id="KW-0282">Flagellum</keyword>
<keyword evidence="10" id="KW-0997">Cell inner membrane</keyword>
<dbReference type="Pfam" id="PF03748">
    <property type="entry name" value="FliL"/>
    <property type="match status" value="1"/>
</dbReference>
<dbReference type="GO" id="GO:0005886">
    <property type="term" value="C:plasma membrane"/>
    <property type="evidence" value="ECO:0007669"/>
    <property type="project" value="UniProtKB-SubCell"/>
</dbReference>
<evidence type="ECO:0000256" key="2">
    <source>
        <dbReference type="ARBA" id="ARBA00004162"/>
    </source>
</evidence>
<evidence type="ECO:0000256" key="1">
    <source>
        <dbReference type="ARBA" id="ARBA00002254"/>
    </source>
</evidence>
<dbReference type="InterPro" id="IPR005503">
    <property type="entry name" value="FliL"/>
</dbReference>
<evidence type="ECO:0000313" key="13">
    <source>
        <dbReference type="Proteomes" id="UP000294593"/>
    </source>
</evidence>
<dbReference type="AlphaFoldDB" id="A0A4R6RMT4"/>
<evidence type="ECO:0000256" key="6">
    <source>
        <dbReference type="ARBA" id="ARBA00022692"/>
    </source>
</evidence>
<reference evidence="12 13" key="1">
    <citation type="submission" date="2019-03" db="EMBL/GenBank/DDBJ databases">
        <title>Genomic Encyclopedia of Type Strains, Phase IV (KMG-IV): sequencing the most valuable type-strain genomes for metagenomic binning, comparative biology and taxonomic classification.</title>
        <authorList>
            <person name="Goeker M."/>
        </authorList>
    </citation>
    <scope>NUCLEOTIDE SEQUENCE [LARGE SCALE GENOMIC DNA]</scope>
    <source>
        <strain evidence="12 13">DSM 11901</strain>
    </source>
</reference>
<gene>
    <name evidence="12" type="ORF">EV672_10125</name>
</gene>
<evidence type="ECO:0000313" key="12">
    <source>
        <dbReference type="EMBL" id="TDP87894.1"/>
    </source>
</evidence>
<dbReference type="Proteomes" id="UP000294593">
    <property type="component" value="Unassembled WGS sequence"/>
</dbReference>
<accession>A0A4R6RMT4</accession>
<evidence type="ECO:0000256" key="11">
    <source>
        <dbReference type="SAM" id="MobiDB-lite"/>
    </source>
</evidence>
<keyword evidence="6 10" id="KW-0812">Transmembrane</keyword>
<comment type="subcellular location">
    <subcellularLocation>
        <location evidence="10">Cell inner membrane</location>
    </subcellularLocation>
    <subcellularLocation>
        <location evidence="2">Cell membrane</location>
        <topology evidence="2">Single-pass membrane protein</topology>
    </subcellularLocation>
</comment>
<evidence type="ECO:0000256" key="4">
    <source>
        <dbReference type="ARBA" id="ARBA00022475"/>
    </source>
</evidence>
<evidence type="ECO:0000256" key="9">
    <source>
        <dbReference type="ARBA" id="ARBA00023136"/>
    </source>
</evidence>
<dbReference type="PANTHER" id="PTHR35091:SF2">
    <property type="entry name" value="FLAGELLAR PROTEIN FLIL"/>
    <property type="match status" value="1"/>
</dbReference>
<keyword evidence="7 10" id="KW-0283">Flagellar rotation</keyword>
<evidence type="ECO:0000256" key="10">
    <source>
        <dbReference type="RuleBase" id="RU364125"/>
    </source>
</evidence>
<keyword evidence="9 10" id="KW-0472">Membrane</keyword>
<keyword evidence="13" id="KW-1185">Reference proteome</keyword>
<feature type="compositionally biased region" description="Basic and acidic residues" evidence="11">
    <location>
        <begin position="179"/>
        <end position="188"/>
    </location>
</feature>
<evidence type="ECO:0000256" key="3">
    <source>
        <dbReference type="ARBA" id="ARBA00008281"/>
    </source>
</evidence>
<keyword evidence="5 10" id="KW-0145">Chemotaxis</keyword>
<feature type="region of interest" description="Disordered" evidence="11">
    <location>
        <begin position="54"/>
        <end position="86"/>
    </location>
</feature>
<feature type="region of interest" description="Disordered" evidence="11">
    <location>
        <begin position="169"/>
        <end position="199"/>
    </location>
</feature>
<dbReference type="GO" id="GO:0009425">
    <property type="term" value="C:bacterial-type flagellum basal body"/>
    <property type="evidence" value="ECO:0007669"/>
    <property type="project" value="InterPro"/>
</dbReference>
<proteinExistence type="inferred from homology"/>
<comment type="similarity">
    <text evidence="3 10">Belongs to the FliL family.</text>
</comment>
<keyword evidence="4" id="KW-1003">Cell membrane</keyword>
<keyword evidence="12" id="KW-0969">Cilium</keyword>
<dbReference type="OrthoDB" id="5297029at2"/>
<protein>
    <recommendedName>
        <fullName evidence="10">Flagellar protein FliL</fullName>
    </recommendedName>
</protein>
<organism evidence="12 13">
    <name type="scientific">Aquabacterium commune</name>
    <dbReference type="NCBI Taxonomy" id="70586"/>
    <lineage>
        <taxon>Bacteria</taxon>
        <taxon>Pseudomonadati</taxon>
        <taxon>Pseudomonadota</taxon>
        <taxon>Betaproteobacteria</taxon>
        <taxon>Burkholderiales</taxon>
        <taxon>Aquabacterium</taxon>
    </lineage>
</organism>
<dbReference type="RefSeq" id="WP_133605577.1">
    <property type="nucleotide sequence ID" value="NZ_SNXW01000001.1"/>
</dbReference>
<evidence type="ECO:0000256" key="8">
    <source>
        <dbReference type="ARBA" id="ARBA00022989"/>
    </source>
</evidence>
<dbReference type="GO" id="GO:0006935">
    <property type="term" value="P:chemotaxis"/>
    <property type="evidence" value="ECO:0007669"/>
    <property type="project" value="UniProtKB-KW"/>
</dbReference>
<dbReference type="GO" id="GO:0071978">
    <property type="term" value="P:bacterial-type flagellum-dependent swarming motility"/>
    <property type="evidence" value="ECO:0007669"/>
    <property type="project" value="TreeGrafter"/>
</dbReference>